<dbReference type="SMART" id="SM00421">
    <property type="entry name" value="HTH_LUXR"/>
    <property type="match status" value="1"/>
</dbReference>
<dbReference type="SUPFAM" id="SSF52172">
    <property type="entry name" value="CheY-like"/>
    <property type="match status" value="1"/>
</dbReference>
<evidence type="ECO:0000259" key="8">
    <source>
        <dbReference type="PROSITE" id="PS50110"/>
    </source>
</evidence>
<dbReference type="GO" id="GO:0000160">
    <property type="term" value="P:phosphorelay signal transduction system"/>
    <property type="evidence" value="ECO:0007669"/>
    <property type="project" value="InterPro"/>
</dbReference>
<protein>
    <recommendedName>
        <fullName evidence="1">Stage 0 sporulation protein A homolog</fullName>
    </recommendedName>
</protein>
<evidence type="ECO:0000256" key="3">
    <source>
        <dbReference type="ARBA" id="ARBA00023015"/>
    </source>
</evidence>
<evidence type="ECO:0000256" key="2">
    <source>
        <dbReference type="ARBA" id="ARBA00022553"/>
    </source>
</evidence>
<evidence type="ECO:0000256" key="7">
    <source>
        <dbReference type="PROSITE-ProRule" id="PRU00169"/>
    </source>
</evidence>
<keyword evidence="2 7" id="KW-0597">Phosphoprotein</keyword>
<dbReference type="GO" id="GO:0006355">
    <property type="term" value="P:regulation of DNA-templated transcription"/>
    <property type="evidence" value="ECO:0007669"/>
    <property type="project" value="InterPro"/>
</dbReference>
<organism evidence="9 10">
    <name type="scientific">Blautia obeum ATCC 29174</name>
    <dbReference type="NCBI Taxonomy" id="411459"/>
    <lineage>
        <taxon>Bacteria</taxon>
        <taxon>Bacillati</taxon>
        <taxon>Bacillota</taxon>
        <taxon>Clostridia</taxon>
        <taxon>Lachnospirales</taxon>
        <taxon>Lachnospiraceae</taxon>
        <taxon>Blautia</taxon>
    </lineage>
</organism>
<comment type="caution">
    <text evidence="9">The sequence shown here is derived from an EMBL/GenBank/DDBJ whole genome shotgun (WGS) entry which is preliminary data.</text>
</comment>
<name>A5ZQJ6_9FIRM</name>
<dbReference type="SMART" id="SM00448">
    <property type="entry name" value="REC"/>
    <property type="match status" value="1"/>
</dbReference>
<dbReference type="Pfam" id="PF00072">
    <property type="entry name" value="Response_reg"/>
    <property type="match status" value="1"/>
</dbReference>
<evidence type="ECO:0000256" key="6">
    <source>
        <dbReference type="ARBA" id="ARBA00024867"/>
    </source>
</evidence>
<reference evidence="9 10" key="2">
    <citation type="submission" date="2007-04" db="EMBL/GenBank/DDBJ databases">
        <title>Draft genome sequence of Ruminococcus obeum (ATCC 29174).</title>
        <authorList>
            <person name="Sudarsanam P."/>
            <person name="Ley R."/>
            <person name="Guruge J."/>
            <person name="Turnbaugh P.J."/>
            <person name="Mahowald M."/>
            <person name="Liep D."/>
            <person name="Gordon J."/>
        </authorList>
    </citation>
    <scope>NUCLEOTIDE SEQUENCE [LARGE SCALE GENOMIC DNA]</scope>
    <source>
        <strain evidence="9 10">ATCC 29174</strain>
    </source>
</reference>
<dbReference type="PANTHER" id="PTHR43214">
    <property type="entry name" value="TWO-COMPONENT RESPONSE REGULATOR"/>
    <property type="match status" value="1"/>
</dbReference>
<dbReference type="InterPro" id="IPR058245">
    <property type="entry name" value="NreC/VraR/RcsB-like_REC"/>
</dbReference>
<dbReference type="InterPro" id="IPR000792">
    <property type="entry name" value="Tscrpt_reg_LuxR_C"/>
</dbReference>
<keyword evidence="5" id="KW-0804">Transcription</keyword>
<dbReference type="AlphaFoldDB" id="A5ZQJ6"/>
<dbReference type="PANTHER" id="PTHR43214:SF44">
    <property type="entry name" value="TWO-COMPONENT RESPONSE REGULATOR"/>
    <property type="match status" value="1"/>
</dbReference>
<evidence type="ECO:0000313" key="9">
    <source>
        <dbReference type="EMBL" id="EDM88360.1"/>
    </source>
</evidence>
<comment type="function">
    <text evidence="6">May play the central regulatory role in sporulation. It may be an element of the effector pathway responsible for the activation of sporulation genes in response to nutritional stress. Spo0A may act in concert with spo0H (a sigma factor) to control the expression of some genes that are critical to the sporulation process.</text>
</comment>
<gene>
    <name evidence="9" type="ORF">RUMOBE_01266</name>
</gene>
<evidence type="ECO:0000256" key="4">
    <source>
        <dbReference type="ARBA" id="ARBA00023125"/>
    </source>
</evidence>
<dbReference type="PROSITE" id="PS50110">
    <property type="entry name" value="RESPONSE_REGULATORY"/>
    <property type="match status" value="1"/>
</dbReference>
<dbReference type="InterPro" id="IPR016032">
    <property type="entry name" value="Sig_transdc_resp-reg_C-effctor"/>
</dbReference>
<reference evidence="9 10" key="1">
    <citation type="submission" date="2007-03" db="EMBL/GenBank/DDBJ databases">
        <authorList>
            <person name="Fulton L."/>
            <person name="Clifton S."/>
            <person name="Fulton B."/>
            <person name="Xu J."/>
            <person name="Minx P."/>
            <person name="Pepin K.H."/>
            <person name="Johnson M."/>
            <person name="Thiruvilangam P."/>
            <person name="Bhonagiri V."/>
            <person name="Nash W.E."/>
            <person name="Mardis E.R."/>
            <person name="Wilson R.K."/>
        </authorList>
    </citation>
    <scope>NUCLEOTIDE SEQUENCE [LARGE SCALE GENOMIC DNA]</scope>
    <source>
        <strain evidence="9 10">ATCC 29174</strain>
    </source>
</reference>
<dbReference type="InterPro" id="IPR039420">
    <property type="entry name" value="WalR-like"/>
</dbReference>
<dbReference type="EMBL" id="AAVO02000003">
    <property type="protein sequence ID" value="EDM88360.1"/>
    <property type="molecule type" value="Genomic_DNA"/>
</dbReference>
<dbReference type="Gene3D" id="1.10.10.10">
    <property type="entry name" value="Winged helix-like DNA-binding domain superfamily/Winged helix DNA-binding domain"/>
    <property type="match status" value="1"/>
</dbReference>
<dbReference type="SUPFAM" id="SSF46894">
    <property type="entry name" value="C-terminal effector domain of the bipartite response regulators"/>
    <property type="match status" value="1"/>
</dbReference>
<evidence type="ECO:0000313" key="10">
    <source>
        <dbReference type="Proteomes" id="UP000006002"/>
    </source>
</evidence>
<evidence type="ECO:0000256" key="5">
    <source>
        <dbReference type="ARBA" id="ARBA00023163"/>
    </source>
</evidence>
<dbReference type="GO" id="GO:0003677">
    <property type="term" value="F:DNA binding"/>
    <property type="evidence" value="ECO:0007669"/>
    <property type="project" value="UniProtKB-KW"/>
</dbReference>
<feature type="modified residue" description="4-aspartylphosphate" evidence="7">
    <location>
        <position position="67"/>
    </location>
</feature>
<dbReference type="InterPro" id="IPR001789">
    <property type="entry name" value="Sig_transdc_resp-reg_receiver"/>
</dbReference>
<feature type="domain" description="Response regulatory" evidence="8">
    <location>
        <begin position="16"/>
        <end position="133"/>
    </location>
</feature>
<proteinExistence type="predicted"/>
<sequence length="221" mass="25019">MKNTNSILEGNDSMARILIVEDQKIMQKYFEFIILQDPDLKLVDTISDAREAVKICNYSVIDLVLMDVQTFHNHDGLSAGKAIREEHPGTKVLIVTSLIDPKVLERAKTGCADSLWYKDHGEDEIRDVIHRTLNGEHVFPDVTPDVELNWITSGEISPRQLEMLRLYICGMSYSEIAKEMNCTTSGVRWNFQEMIAKAGYNCKEDLIAAALESKLIVTTLK</sequence>
<evidence type="ECO:0000256" key="1">
    <source>
        <dbReference type="ARBA" id="ARBA00018672"/>
    </source>
</evidence>
<dbReference type="InterPro" id="IPR036388">
    <property type="entry name" value="WH-like_DNA-bd_sf"/>
</dbReference>
<dbReference type="Proteomes" id="UP000006002">
    <property type="component" value="Unassembled WGS sequence"/>
</dbReference>
<accession>A5ZQJ6</accession>
<dbReference type="CDD" id="cd17535">
    <property type="entry name" value="REC_NarL-like"/>
    <property type="match status" value="1"/>
</dbReference>
<dbReference type="HOGENOM" id="CLU_000445_90_10_9"/>
<keyword evidence="3" id="KW-0805">Transcription regulation</keyword>
<dbReference type="InterPro" id="IPR011006">
    <property type="entry name" value="CheY-like_superfamily"/>
</dbReference>
<keyword evidence="4" id="KW-0238">DNA-binding</keyword>
<dbReference type="Gene3D" id="3.40.50.2300">
    <property type="match status" value="1"/>
</dbReference>
<dbReference type="eggNOG" id="COG2197">
    <property type="taxonomic scope" value="Bacteria"/>
</dbReference>